<keyword evidence="1" id="KW-0812">Transmembrane</keyword>
<protein>
    <recommendedName>
        <fullName evidence="6">DUF2207 domain-containing protein</fullName>
    </recommendedName>
</protein>
<feature type="transmembrane region" description="Helical" evidence="1">
    <location>
        <begin position="396"/>
        <end position="416"/>
    </location>
</feature>
<organism evidence="4 5">
    <name type="scientific">Candidatus Falkowbacteria bacterium CG10_big_fil_rev_8_21_14_0_10_37_14</name>
    <dbReference type="NCBI Taxonomy" id="1974561"/>
    <lineage>
        <taxon>Bacteria</taxon>
        <taxon>Candidatus Falkowiibacteriota</taxon>
    </lineage>
</organism>
<evidence type="ECO:0000259" key="2">
    <source>
        <dbReference type="Pfam" id="PF09972"/>
    </source>
</evidence>
<comment type="caution">
    <text evidence="4">The sequence shown here is derived from an EMBL/GenBank/DDBJ whole genome shotgun (WGS) entry which is preliminary data.</text>
</comment>
<proteinExistence type="predicted"/>
<evidence type="ECO:0008006" key="6">
    <source>
        <dbReference type="Google" id="ProtNLM"/>
    </source>
</evidence>
<dbReference type="InterPro" id="IPR018702">
    <property type="entry name" value="DUF2207"/>
</dbReference>
<feature type="transmembrane region" description="Helical" evidence="1">
    <location>
        <begin position="422"/>
        <end position="443"/>
    </location>
</feature>
<evidence type="ECO:0000256" key="1">
    <source>
        <dbReference type="SAM" id="Phobius"/>
    </source>
</evidence>
<accession>A0A2M6WSU8</accession>
<reference evidence="5" key="1">
    <citation type="submission" date="2017-09" db="EMBL/GenBank/DDBJ databases">
        <title>Depth-based differentiation of microbial function through sediment-hosted aquifers and enrichment of novel symbionts in the deep terrestrial subsurface.</title>
        <authorList>
            <person name="Probst A.J."/>
            <person name="Ladd B."/>
            <person name="Jarett J.K."/>
            <person name="Geller-Mcgrath D.E."/>
            <person name="Sieber C.M.K."/>
            <person name="Emerson J.B."/>
            <person name="Anantharaman K."/>
            <person name="Thomas B.C."/>
            <person name="Malmstrom R."/>
            <person name="Stieglmeier M."/>
            <person name="Klingl A."/>
            <person name="Woyke T."/>
            <person name="Ryan C.M."/>
            <person name="Banfield J.F."/>
        </authorList>
    </citation>
    <scope>NUCLEOTIDE SEQUENCE [LARGE SCALE GENOMIC DNA]</scope>
</reference>
<feature type="domain" description="Predicted membrane protein YciQ-like C-terminal" evidence="3">
    <location>
        <begin position="281"/>
        <end position="506"/>
    </location>
</feature>
<keyword evidence="1" id="KW-0472">Membrane</keyword>
<dbReference type="EMBL" id="PFAM01000021">
    <property type="protein sequence ID" value="PIT95877.1"/>
    <property type="molecule type" value="Genomic_DNA"/>
</dbReference>
<gene>
    <name evidence="4" type="ORF">COT94_03460</name>
</gene>
<evidence type="ECO:0000313" key="4">
    <source>
        <dbReference type="EMBL" id="PIT95877.1"/>
    </source>
</evidence>
<dbReference type="Pfam" id="PF20990">
    <property type="entry name" value="DUF2207_C"/>
    <property type="match status" value="1"/>
</dbReference>
<evidence type="ECO:0000259" key="3">
    <source>
        <dbReference type="Pfam" id="PF20990"/>
    </source>
</evidence>
<sequence>MKLKCISLGIGLSAAVLVVCYLMLSTPRALANEQVEDFSAIYKINQDASVLVSEVWRYNFGLLKRNEIEFILPVRYLSGVNSYQVSFQNWSVIDEDGQNLDLAFNKQGNELQVIIKSKGQPFSGYKIFNVSYRVFNALYVRGTRAEFNWNVTGNRWNIGIINTTAKVELIEGFTADQITLGCMYGPEGALMKCFPKTTITTGATQLDFVSPKTLYPKEGLILSVEFPLGIIKPPSPFVNLKLWAKENWPLAMPFLSFLSSLLWWLRSGYDPRRSRGYGVRFSPPDDLSPLEMGYMYKNTLDPHDLAAEIFYLAVKGYLGIELTGSESGADYRLSRHRAVGPMSSEHQRLILDSLFDNRDSVLLSTYLGEMPLRISELEDSLKSQLRDKAVIKSGALAKKFVVTFIWLCFGILAWFLARNANFSSISALSFLSSGVLVAIVALLRPGGGRHWIEVMEHVKGFERYLSVHEDGSRLIHNAPVRNPELFESYLPYALVLGVERLWSAQFEELVMSTPTWFLNPYWKGQFNPHILSDDLSTLAMVVAGQIPIISV</sequence>
<dbReference type="InterPro" id="IPR048389">
    <property type="entry name" value="YciQ-like_C"/>
</dbReference>
<feature type="domain" description="DUF2207" evidence="2">
    <location>
        <begin position="35"/>
        <end position="169"/>
    </location>
</feature>
<dbReference type="AlphaFoldDB" id="A0A2M6WSU8"/>
<keyword evidence="1" id="KW-1133">Transmembrane helix</keyword>
<dbReference type="Pfam" id="PF09972">
    <property type="entry name" value="DUF2207"/>
    <property type="match status" value="1"/>
</dbReference>
<name>A0A2M6WSU8_9BACT</name>
<evidence type="ECO:0000313" key="5">
    <source>
        <dbReference type="Proteomes" id="UP000228533"/>
    </source>
</evidence>
<dbReference type="Proteomes" id="UP000228533">
    <property type="component" value="Unassembled WGS sequence"/>
</dbReference>